<keyword evidence="2" id="KW-1185">Reference proteome</keyword>
<proteinExistence type="predicted"/>
<evidence type="ECO:0000313" key="1">
    <source>
        <dbReference type="EMBL" id="CAG8457929.1"/>
    </source>
</evidence>
<reference evidence="1" key="1">
    <citation type="submission" date="2021-06" db="EMBL/GenBank/DDBJ databases">
        <authorList>
            <person name="Kallberg Y."/>
            <person name="Tangrot J."/>
            <person name="Rosling A."/>
        </authorList>
    </citation>
    <scope>NUCLEOTIDE SEQUENCE</scope>
    <source>
        <strain evidence="1">CL356</strain>
    </source>
</reference>
<dbReference type="EMBL" id="CAJVPT010001151">
    <property type="protein sequence ID" value="CAG8457929.1"/>
    <property type="molecule type" value="Genomic_DNA"/>
</dbReference>
<sequence length="674" mass="74596">MRIQFVAFNRTFNLHLEPNLDLFHPEATITIYHADQTSTTTPLIHDDYRLYKGVVLDSEETDKRLDEDIIGLKRRSLSEEIENSVGVLGWARIQVLDDGGTNKRQPTFEGTFSFLNDLYHIKTIKNFKTSQYFDDPEIPNISARSQNDREATMVIYRDSDTKKTNIMKRSASTVGESCGMDDLISDEYRRRWKRGYLRDENFAGVEDPYFHHNPSTYVRGLFHSFGGSSSLSKRATTTGCPTGQKIAYMVVQSYTSSDLARKQILNDWSTASAVYERTFNITLGLINILIQDQSCPTTINTTMAWNRPCSGDYTIDDRLSDFSEWRGKLGTSGQAYVSGTAVSTVNKDEWKVIAHEIGHGFGAIHDCTASTCPCTPSSCICCPLNSKTCDANGQYIMNPTSDVATNNFRYTLRIRGTDCANDPCCNGPTCKFKNAIKTTCVVKIVPTNQPTPFAVLRVPLAISPNTAMARQAIVHPIRMYQMVQLVAMLAVLHVRAVNVLQGTSNMSANFIDGTPCGFGGKCAQGTCQTGSLTDTVSSWLNQNKQYVIPVGIVLGNIPPAYPSSTHNANAWVDVTPYNGPNNHDSNWVDPTLYNGSSQPYRTRSPPSHSSHGQTPYLPDQYYAGVSSPGDSPGMVSKIQEVTSRKLKICLLTGALSSFVIAEIHFALACNHNVR</sequence>
<dbReference type="Proteomes" id="UP000789525">
    <property type="component" value="Unassembled WGS sequence"/>
</dbReference>
<name>A0ACA9K7U0_9GLOM</name>
<comment type="caution">
    <text evidence="1">The sequence shown here is derived from an EMBL/GenBank/DDBJ whole genome shotgun (WGS) entry which is preliminary data.</text>
</comment>
<organism evidence="1 2">
    <name type="scientific">Acaulospora colombiana</name>
    <dbReference type="NCBI Taxonomy" id="27376"/>
    <lineage>
        <taxon>Eukaryota</taxon>
        <taxon>Fungi</taxon>
        <taxon>Fungi incertae sedis</taxon>
        <taxon>Mucoromycota</taxon>
        <taxon>Glomeromycotina</taxon>
        <taxon>Glomeromycetes</taxon>
        <taxon>Diversisporales</taxon>
        <taxon>Acaulosporaceae</taxon>
        <taxon>Acaulospora</taxon>
    </lineage>
</organism>
<accession>A0ACA9K7U0</accession>
<gene>
    <name evidence="1" type="ORF">ACOLOM_LOCUS1045</name>
</gene>
<evidence type="ECO:0000313" key="2">
    <source>
        <dbReference type="Proteomes" id="UP000789525"/>
    </source>
</evidence>
<protein>
    <submittedName>
        <fullName evidence="1">1368_t:CDS:1</fullName>
    </submittedName>
</protein>